<dbReference type="Proteomes" id="UP001189122">
    <property type="component" value="Unassembled WGS sequence"/>
</dbReference>
<keyword evidence="2 4" id="KW-0863">Zinc-finger</keyword>
<dbReference type="PROSITE" id="PS00518">
    <property type="entry name" value="ZF_RING_1"/>
    <property type="match status" value="1"/>
</dbReference>
<dbReference type="PROSITE" id="PS50089">
    <property type="entry name" value="ZF_RING_2"/>
    <property type="match status" value="1"/>
</dbReference>
<dbReference type="Gene3D" id="3.10.20.90">
    <property type="entry name" value="Phosphatidylinositol 3-kinase Catalytic Subunit, Chain A, domain 1"/>
    <property type="match status" value="1"/>
</dbReference>
<sequence>MSVASCSSSGAGGPAQVVRVKRELLIACMTCPLCHKLLRDATTISECLHTFCRKCIYEKLTDEELDSCPICSTDLDVRSKIFPFKRRKVEAPELVPSISLPIRRKERSLSSLVVNTPRVATQSGLTRRRTKAAGRKAAALRGLDIDEPIKKEDDAEDCPATSGFAETLDKISQNIRQNNFNAGTSNHASNKNAENGEEPSADKTELWKPLNCLVEAANRTKTLNSSDQGSVAKTEQINFTEIEENAAPRNKAREHLQKPKMLDDKNSNYHTTVLSKTRRVNGAGRKRAAASRELETSAQASLCGTSVKRERETNPIWFSLISAPDREGDAQLPQLSSSYLRIKDGTLPVLLIQKYLAKKLDLASETEVEITCRGQAVVPSLALHKLVDLWLHTGSSQRAVASAGSSAENFVMVLGYARRVPPPPLDHPPSILPMLPIILMS</sequence>
<accession>A0A7I8IM22</accession>
<dbReference type="PANTHER" id="PTHR46293:SF1">
    <property type="entry name" value="OS03G0632800 PROTEIN"/>
    <property type="match status" value="1"/>
</dbReference>
<feature type="region of interest" description="Disordered" evidence="5">
    <location>
        <begin position="179"/>
        <end position="206"/>
    </location>
</feature>
<keyword evidence="1" id="KW-0479">Metal-binding</keyword>
<dbReference type="GO" id="GO:0004842">
    <property type="term" value="F:ubiquitin-protein transferase activity"/>
    <property type="evidence" value="ECO:0007669"/>
    <property type="project" value="InterPro"/>
</dbReference>
<keyword evidence="3" id="KW-0862">Zinc</keyword>
<dbReference type="PANTHER" id="PTHR46293">
    <property type="entry name" value="E3 UBIQUITIN PROTEIN LIGASE DRIP1"/>
    <property type="match status" value="1"/>
</dbReference>
<dbReference type="EMBL" id="CACRZD030000004">
    <property type="protein sequence ID" value="CAA6658997.1"/>
    <property type="molecule type" value="Genomic_DNA"/>
</dbReference>
<evidence type="ECO:0000313" key="8">
    <source>
        <dbReference type="Proteomes" id="UP001189122"/>
    </source>
</evidence>
<organism evidence="7">
    <name type="scientific">Spirodela intermedia</name>
    <name type="common">Intermediate duckweed</name>
    <dbReference type="NCBI Taxonomy" id="51605"/>
    <lineage>
        <taxon>Eukaryota</taxon>
        <taxon>Viridiplantae</taxon>
        <taxon>Streptophyta</taxon>
        <taxon>Embryophyta</taxon>
        <taxon>Tracheophyta</taxon>
        <taxon>Spermatophyta</taxon>
        <taxon>Magnoliopsida</taxon>
        <taxon>Liliopsida</taxon>
        <taxon>Araceae</taxon>
        <taxon>Lemnoideae</taxon>
        <taxon>Spirodela</taxon>
    </lineage>
</organism>
<dbReference type="SMART" id="SM00184">
    <property type="entry name" value="RING"/>
    <property type="match status" value="1"/>
</dbReference>
<gene>
    <name evidence="7" type="ORF">SI7747_04005437</name>
</gene>
<name>A0A7I8IM22_SPIIN</name>
<dbReference type="InterPro" id="IPR017907">
    <property type="entry name" value="Znf_RING_CS"/>
</dbReference>
<dbReference type="Pfam" id="PF13923">
    <property type="entry name" value="zf-C3HC4_2"/>
    <property type="match status" value="1"/>
</dbReference>
<dbReference type="InterPro" id="IPR001841">
    <property type="entry name" value="Znf_RING"/>
</dbReference>
<evidence type="ECO:0000259" key="6">
    <source>
        <dbReference type="PROSITE" id="PS50089"/>
    </source>
</evidence>
<evidence type="ECO:0000313" key="7">
    <source>
        <dbReference type="EMBL" id="CAA2619270.1"/>
    </source>
</evidence>
<evidence type="ECO:0000256" key="2">
    <source>
        <dbReference type="ARBA" id="ARBA00022771"/>
    </source>
</evidence>
<dbReference type="GO" id="GO:0008270">
    <property type="term" value="F:zinc ion binding"/>
    <property type="evidence" value="ECO:0007669"/>
    <property type="project" value="UniProtKB-KW"/>
</dbReference>
<feature type="compositionally biased region" description="Polar residues" evidence="5">
    <location>
        <begin position="222"/>
        <end position="239"/>
    </location>
</feature>
<evidence type="ECO:0000256" key="5">
    <source>
        <dbReference type="SAM" id="MobiDB-lite"/>
    </source>
</evidence>
<keyword evidence="8" id="KW-1185">Reference proteome</keyword>
<evidence type="ECO:0000256" key="1">
    <source>
        <dbReference type="ARBA" id="ARBA00022723"/>
    </source>
</evidence>
<dbReference type="InterPro" id="IPR013083">
    <property type="entry name" value="Znf_RING/FYVE/PHD"/>
</dbReference>
<proteinExistence type="predicted"/>
<evidence type="ECO:0000256" key="4">
    <source>
        <dbReference type="PROSITE-ProRule" id="PRU00175"/>
    </source>
</evidence>
<dbReference type="Gene3D" id="3.30.40.10">
    <property type="entry name" value="Zinc/RING finger domain, C3HC4 (zinc finger)"/>
    <property type="match status" value="1"/>
</dbReference>
<dbReference type="InterPro" id="IPR044807">
    <property type="entry name" value="DRIP1-like"/>
</dbReference>
<dbReference type="CDD" id="cd16525">
    <property type="entry name" value="RING-HC_PCGF"/>
    <property type="match status" value="1"/>
</dbReference>
<protein>
    <recommendedName>
        <fullName evidence="6">RING-type domain-containing protein</fullName>
    </recommendedName>
</protein>
<reference evidence="7 8" key="1">
    <citation type="submission" date="2019-12" db="EMBL/GenBank/DDBJ databases">
        <authorList>
            <person name="Scholz U."/>
            <person name="Mascher M."/>
            <person name="Fiebig A."/>
        </authorList>
    </citation>
    <scope>NUCLEOTIDE SEQUENCE</scope>
</reference>
<evidence type="ECO:0000256" key="3">
    <source>
        <dbReference type="ARBA" id="ARBA00022833"/>
    </source>
</evidence>
<feature type="region of interest" description="Disordered" evidence="5">
    <location>
        <begin position="222"/>
        <end position="252"/>
    </location>
</feature>
<feature type="domain" description="RING-type" evidence="6">
    <location>
        <begin position="31"/>
        <end position="72"/>
    </location>
</feature>
<dbReference type="SUPFAM" id="SSF57850">
    <property type="entry name" value="RING/U-box"/>
    <property type="match status" value="1"/>
</dbReference>
<dbReference type="AlphaFoldDB" id="A0A7I8IM22"/>
<dbReference type="EMBL" id="LR743591">
    <property type="protein sequence ID" value="CAA2619270.1"/>
    <property type="molecule type" value="Genomic_DNA"/>
</dbReference>
<feature type="compositionally biased region" description="Polar residues" evidence="5">
    <location>
        <begin position="179"/>
        <end position="193"/>
    </location>
</feature>